<keyword evidence="2" id="KW-0812">Transmembrane</keyword>
<name>A0A8H3CJN0_9AGAM</name>
<dbReference type="GO" id="GO:0005634">
    <property type="term" value="C:nucleus"/>
    <property type="evidence" value="ECO:0007669"/>
    <property type="project" value="TreeGrafter"/>
</dbReference>
<keyword evidence="2" id="KW-1133">Transmembrane helix</keyword>
<protein>
    <submittedName>
        <fullName evidence="3">Uncharacterized protein</fullName>
    </submittedName>
</protein>
<proteinExistence type="predicted"/>
<reference evidence="3" key="1">
    <citation type="submission" date="2021-01" db="EMBL/GenBank/DDBJ databases">
        <authorList>
            <person name="Kaushik A."/>
        </authorList>
    </citation>
    <scope>NUCLEOTIDE SEQUENCE</scope>
    <source>
        <strain evidence="3">AG3-T5</strain>
    </source>
</reference>
<dbReference type="PANTHER" id="PTHR31859:SF1">
    <property type="entry name" value="TETRATRICOPEPTIDE REPEAT PROTEIN 39C"/>
    <property type="match status" value="1"/>
</dbReference>
<sequence>MTTPRRQPTRSTSEIMPPRAPTMNLAEDLPFVRSIMTMFLNNQMNEAEEACRRSDKSNAAPSLYVRTASALMQSMTALMSFESDDVANAQKMVQRTLNLADQGRLSLTWSSRISSFPFDSAIANARRMTIEQLHAELIYAESLLEKAILGFISSGDWMSFLREALNIRSVIAIYRTLNSYLEEFDEQIASKKSKYEVKEIDADFRSGVYLGMGMCLLVFSLIPSRVVIFADLLGYKGDRIEALKLLRKAGGWGGADGGADRDQRTPSIPKEKGGVRRPLCDLVLIVFHLVMSGFTREGVDVYEAENIVEWNLQHHPQSIFFLFGKGRLHVTRSRPDLAILVYEDARSKINGQKGYEQLGSVMLWETALCHLSLGRWKESGECWKQMKDTAKWSKVDGSNPHAVYAYGRAACLLQAGNLSPEEQKEVDSLMSEVPTLRQRIAGKSIPLEKYVARKAERYIAEKTLVAPAIELAYMLQATYKTTEKALKKLVDILKALRDSSLTKQDDLQMVNLLLAVHLRLLEYPSSEDVTSPSEKRRQAHVDGATDTETQILQLLQQAKESGGKLQQEHWIAYFAHYELGRYYEERGEYIEARKSFAVVSSGSSLEGSHNVRRGKYSLQNAIQLRASASIATLPTPRSRSNSSSLVPGAFKSV</sequence>
<dbReference type="GO" id="GO:0005829">
    <property type="term" value="C:cytosol"/>
    <property type="evidence" value="ECO:0007669"/>
    <property type="project" value="TreeGrafter"/>
</dbReference>
<dbReference type="SUPFAM" id="SSF48452">
    <property type="entry name" value="TPR-like"/>
    <property type="match status" value="1"/>
</dbReference>
<evidence type="ECO:0000313" key="3">
    <source>
        <dbReference type="EMBL" id="CAE6482211.1"/>
    </source>
</evidence>
<dbReference type="Proteomes" id="UP000663841">
    <property type="component" value="Unassembled WGS sequence"/>
</dbReference>
<dbReference type="Pfam" id="PF10300">
    <property type="entry name" value="Iml2-TPR_39"/>
    <property type="match status" value="2"/>
</dbReference>
<feature type="region of interest" description="Disordered" evidence="1">
    <location>
        <begin position="633"/>
        <end position="653"/>
    </location>
</feature>
<dbReference type="GO" id="GO:0005741">
    <property type="term" value="C:mitochondrial outer membrane"/>
    <property type="evidence" value="ECO:0007669"/>
    <property type="project" value="TreeGrafter"/>
</dbReference>
<dbReference type="AlphaFoldDB" id="A0A8H3CJN0"/>
<evidence type="ECO:0000313" key="4">
    <source>
        <dbReference type="Proteomes" id="UP000663841"/>
    </source>
</evidence>
<evidence type="ECO:0000256" key="1">
    <source>
        <dbReference type="SAM" id="MobiDB-lite"/>
    </source>
</evidence>
<feature type="region of interest" description="Disordered" evidence="1">
    <location>
        <begin position="252"/>
        <end position="272"/>
    </location>
</feature>
<keyword evidence="2" id="KW-0472">Membrane</keyword>
<dbReference type="Gene3D" id="1.25.40.10">
    <property type="entry name" value="Tetratricopeptide repeat domain"/>
    <property type="match status" value="1"/>
</dbReference>
<comment type="caution">
    <text evidence="3">The sequence shown here is derived from an EMBL/GenBank/DDBJ whole genome shotgun (WGS) entry which is preliminary data.</text>
</comment>
<dbReference type="InterPro" id="IPR019412">
    <property type="entry name" value="IML2/TPR_39"/>
</dbReference>
<organism evidence="3 4">
    <name type="scientific">Rhizoctonia solani</name>
    <dbReference type="NCBI Taxonomy" id="456999"/>
    <lineage>
        <taxon>Eukaryota</taxon>
        <taxon>Fungi</taxon>
        <taxon>Dikarya</taxon>
        <taxon>Basidiomycota</taxon>
        <taxon>Agaricomycotina</taxon>
        <taxon>Agaricomycetes</taxon>
        <taxon>Cantharellales</taxon>
        <taxon>Ceratobasidiaceae</taxon>
        <taxon>Rhizoctonia</taxon>
    </lineage>
</organism>
<dbReference type="InterPro" id="IPR011990">
    <property type="entry name" value="TPR-like_helical_dom_sf"/>
</dbReference>
<feature type="region of interest" description="Disordered" evidence="1">
    <location>
        <begin position="1"/>
        <end position="21"/>
    </location>
</feature>
<feature type="compositionally biased region" description="Low complexity" evidence="1">
    <location>
        <begin position="1"/>
        <end position="13"/>
    </location>
</feature>
<evidence type="ECO:0000256" key="2">
    <source>
        <dbReference type="SAM" id="Phobius"/>
    </source>
</evidence>
<feature type="compositionally biased region" description="Basic and acidic residues" evidence="1">
    <location>
        <begin position="258"/>
        <end position="272"/>
    </location>
</feature>
<gene>
    <name evidence="3" type="ORF">RDB_LOCUS211632</name>
</gene>
<feature type="compositionally biased region" description="Polar residues" evidence="1">
    <location>
        <begin position="633"/>
        <end position="645"/>
    </location>
</feature>
<feature type="transmembrane region" description="Helical" evidence="2">
    <location>
        <begin position="208"/>
        <end position="230"/>
    </location>
</feature>
<accession>A0A8H3CJN0</accession>
<dbReference type="EMBL" id="CAJMWW010000667">
    <property type="protein sequence ID" value="CAE6482211.1"/>
    <property type="molecule type" value="Genomic_DNA"/>
</dbReference>
<dbReference type="PANTHER" id="PTHR31859">
    <property type="entry name" value="TETRATRICOPEPTIDE REPEAT PROTEIN 39 FAMILY MEMBER"/>
    <property type="match status" value="1"/>
</dbReference>